<protein>
    <submittedName>
        <fullName evidence="3">Lipoprotein pheromone</fullName>
    </submittedName>
</protein>
<keyword evidence="2" id="KW-0812">Transmembrane</keyword>
<name>A0A3F3H2G0_9LACO</name>
<dbReference type="Gene3D" id="3.10.570.10">
    <property type="entry name" value="sex pheromone staph- cam373 precursor domain"/>
    <property type="match status" value="1"/>
</dbReference>
<dbReference type="STRING" id="709323.GCA_001047135_00673"/>
<evidence type="ECO:0000256" key="2">
    <source>
        <dbReference type="SAM" id="Phobius"/>
    </source>
</evidence>
<dbReference type="Proteomes" id="UP000064514">
    <property type="component" value="Unassembled WGS sequence"/>
</dbReference>
<dbReference type="CDD" id="cd13440">
    <property type="entry name" value="CamS_repeat_2"/>
    <property type="match status" value="1"/>
</dbReference>
<dbReference type="EMBL" id="DF968080">
    <property type="protein sequence ID" value="GAP04132.1"/>
    <property type="molecule type" value="Genomic_DNA"/>
</dbReference>
<keyword evidence="2" id="KW-0472">Membrane</keyword>
<dbReference type="RefSeq" id="WP_059393574.1">
    <property type="nucleotide sequence ID" value="NZ_DF968080.1"/>
</dbReference>
<keyword evidence="2" id="KW-1133">Transmembrane helix</keyword>
<organism evidence="3">
    <name type="scientific">Fructobacillus tropaeoli</name>
    <dbReference type="NCBI Taxonomy" id="709323"/>
    <lineage>
        <taxon>Bacteria</taxon>
        <taxon>Bacillati</taxon>
        <taxon>Bacillota</taxon>
        <taxon>Bacilli</taxon>
        <taxon>Lactobacillales</taxon>
        <taxon>Lactobacillaceae</taxon>
        <taxon>Fructobacillus</taxon>
    </lineage>
</organism>
<gene>
    <name evidence="3" type="ORF">FTRO_0030720</name>
</gene>
<dbReference type="InterPro" id="IPR011426">
    <property type="entry name" value="CamS"/>
</dbReference>
<proteinExistence type="predicted"/>
<feature type="transmembrane region" description="Helical" evidence="2">
    <location>
        <begin position="9"/>
        <end position="28"/>
    </location>
</feature>
<sequence length="381" mass="41655">MLKRISKRGYILIGLVLLIILGAFFYFINIASVTPSVSKTKGVQLTQSSAGDYQTVIKDGHYLTSAARGITATSLNNSLDVQDFETSLLNLSKSHFKTGRYIFHEGQYLDSDTVNGLLARQTDSNSTGLNPKDNGKTDSSRNPIYVQTLTEQDFMTKSGNNLQLAGMVVGVAMNSQDAYQKEQYGTTYYQTISDKDRIAYGQKIAPKLIKTIREQQGVGKNIPIVLAMYDTASQDSLAPGSFYAEATSKSGTDIGDWSDINEKSIVLPKESDDTSSLGSDENTGFNNFKTDISNFFPNIAGATASAKFTNNKLSSMNVTVTTQFYSPTEIEAFSNYVATSAMKFLPSSAPVQIKIQTANEIQALLVRKADDKSYTITKLDQ</sequence>
<dbReference type="PIRSF" id="PIRSF012509">
    <property type="entry name" value="CamS"/>
    <property type="match status" value="1"/>
</dbReference>
<evidence type="ECO:0000256" key="1">
    <source>
        <dbReference type="SAM" id="MobiDB-lite"/>
    </source>
</evidence>
<feature type="region of interest" description="Disordered" evidence="1">
    <location>
        <begin position="121"/>
        <end position="141"/>
    </location>
</feature>
<dbReference type="Pfam" id="PF07537">
    <property type="entry name" value="CamS"/>
    <property type="match status" value="1"/>
</dbReference>
<dbReference type="AlphaFoldDB" id="A0A3F3H2G0"/>
<evidence type="ECO:0000313" key="3">
    <source>
        <dbReference type="EMBL" id="GAP04132.1"/>
    </source>
</evidence>
<dbReference type="CDD" id="cd13441">
    <property type="entry name" value="CamS_repeat_1"/>
    <property type="match status" value="1"/>
</dbReference>
<accession>A0A3F3H2G0</accession>
<reference evidence="3" key="1">
    <citation type="journal article" date="2015" name="BMC Genomics">
        <title>Comparative genomics of Fructobacillus spp. and Leuconostoc spp. reveals niche-specific evolution of Fructobacillus spp.</title>
        <authorList>
            <person name="Endo A."/>
            <person name="Tanizawa Y."/>
            <person name="Tanaka N."/>
            <person name="Maeno S."/>
            <person name="Kumar H."/>
            <person name="Shiwa Y."/>
            <person name="Okada S."/>
            <person name="Yoshikawa H."/>
            <person name="Dicks L."/>
            <person name="Nakagawa J."/>
            <person name="Arita M."/>
        </authorList>
    </citation>
    <scope>NUCLEOTIDE SEQUENCE [LARGE SCALE GENOMIC DNA]</scope>
    <source>
        <strain evidence="3">F214-1</strain>
    </source>
</reference>
<keyword evidence="3" id="KW-0449">Lipoprotein</keyword>